<dbReference type="Proteomes" id="UP001367676">
    <property type="component" value="Unassembled WGS sequence"/>
</dbReference>
<feature type="region of interest" description="Disordered" evidence="1">
    <location>
        <begin position="311"/>
        <end position="535"/>
    </location>
</feature>
<feature type="compositionally biased region" description="Basic and acidic residues" evidence="1">
    <location>
        <begin position="360"/>
        <end position="386"/>
    </location>
</feature>
<feature type="region of interest" description="Disordered" evidence="1">
    <location>
        <begin position="646"/>
        <end position="696"/>
    </location>
</feature>
<comment type="caution">
    <text evidence="2">The sequence shown here is derived from an EMBL/GenBank/DDBJ whole genome shotgun (WGS) entry which is preliminary data.</text>
</comment>
<feature type="compositionally biased region" description="Basic and acidic residues" evidence="1">
    <location>
        <begin position="720"/>
        <end position="731"/>
    </location>
</feature>
<feature type="compositionally biased region" description="Polar residues" evidence="1">
    <location>
        <begin position="1170"/>
        <end position="1184"/>
    </location>
</feature>
<evidence type="ECO:0000313" key="3">
    <source>
        <dbReference type="Proteomes" id="UP001367676"/>
    </source>
</evidence>
<evidence type="ECO:0008006" key="4">
    <source>
        <dbReference type="Google" id="ProtNLM"/>
    </source>
</evidence>
<feature type="compositionally biased region" description="Polar residues" evidence="1">
    <location>
        <begin position="852"/>
        <end position="861"/>
    </location>
</feature>
<accession>A0AAN9TK21</accession>
<feature type="compositionally biased region" description="Polar residues" evidence="1">
    <location>
        <begin position="497"/>
        <end position="507"/>
    </location>
</feature>
<feature type="compositionally biased region" description="Basic and acidic residues" evidence="1">
    <location>
        <begin position="407"/>
        <end position="431"/>
    </location>
</feature>
<feature type="compositionally biased region" description="Polar residues" evidence="1">
    <location>
        <begin position="394"/>
        <end position="403"/>
    </location>
</feature>
<dbReference type="AlphaFoldDB" id="A0AAN9TK21"/>
<keyword evidence="3" id="KW-1185">Reference proteome</keyword>
<feature type="compositionally biased region" description="Acidic residues" evidence="1">
    <location>
        <begin position="480"/>
        <end position="492"/>
    </location>
</feature>
<feature type="compositionally biased region" description="Basic residues" evidence="1">
    <location>
        <begin position="961"/>
        <end position="973"/>
    </location>
</feature>
<feature type="compositionally biased region" description="Low complexity" evidence="1">
    <location>
        <begin position="834"/>
        <end position="850"/>
    </location>
</feature>
<dbReference type="EMBL" id="JBBCAQ010000020">
    <property type="protein sequence ID" value="KAK7593074.1"/>
    <property type="molecule type" value="Genomic_DNA"/>
</dbReference>
<name>A0AAN9TK21_9HEMI</name>
<feature type="compositionally biased region" description="Low complexity" evidence="1">
    <location>
        <begin position="508"/>
        <end position="518"/>
    </location>
</feature>
<feature type="region of interest" description="Disordered" evidence="1">
    <location>
        <begin position="1121"/>
        <end position="1156"/>
    </location>
</feature>
<sequence>MDYENIWSVNDIVKNRNNWSLAADSELLKHLQHLSKSIIDKSRSTLELLESLENDVDRTCLSVANTGNRFKSLSDTQFIENKIQESPETELVIHEELKASENKDAENVSVKLKEALNNGLNVLSSHYDVINVSDSDSENEEPQEILLKSCNPFIKRRLPYIIGTNDFTKYDHLGLADSSSDDEEEDDELAEEPIDEEQPYDRIDVLSKKNITNIATTQIIQISSSDSEDSDISAVMDSPRDSAKDTTTVLNHTTEGNLTQSSPKVAYSFADHLSATLSHAGVKKPTVIPDYGHNDHMNMFTDLFSPPPFSVKGDNNFSSDEEESDSSNSVSRHNPVISRSLPATLPTACSKPNVEISDDSEVKPKSELNNREEKKLSHALADEFKSKILAKNKPTPTNRNATECNPEDSKSSSKTSSKDNKIADSSIEKRSATSKPFHNPSTTDVDIDRAVSSNKQSHQSTLVPTAAEESSKSSWFGNNADDEDDDDDDDDEWFNRAVSSKTQPNKMSSNTASASVSSKLPSLQNEPSVKDPVKDVFFTDSKTDIDRTSTVNEKPVSVTPQTKITTTEVDNVEKRYSLFGSDSDNDDDDLFTKKTSTVSDKNKTDELYDILFNDDSDVDDPIQALVEENKRRVGVKKSTESKIFDDSEIINKPVKDSAVPDRNYSSPYDGSSTKIVGSSESVLQSNSSADEKNMPNLLNVKTGESLKSGLSFLQSNPDEPTVKTVEKKEINSENIPSSSANLVAREENDEDQLLKKLTKNHDPLSDSSISKFGSKNSTSKISDGMKNPVSSDSAIISDLKSSENHQSASIIPFQTSSDSGLDESSQTTSEKSKISVSPSSGSGSNTSENNIHSDNATNLDGRNSCEKNIVTEEPSPNVKTKPGTEEASPNVKTKPGKLAIGRGVNVNVNALLPTSKWSKSNVKTIKTGESSLDGNEDDSSDFVSKPVQSNLSSATKDRAKIPSKRRPPTRRGRIAQINAESSVETSVTDKTEPARKELDDDVQDVKPVTFSDPSPRTSIHLEHSPNVNPSDVVPISATAEDTSTTITRDGATAKSKVEDVNSIFDAIFGDDDDTDVILNAAPAVGGPANVYDSLNEKDLFEKSSESSSRVDKVAEENLFTGRSKNSQISSISGSEKAESSNSSKITDSPKKPSLFSESFDEDDFIVTKASRNNDVSESLKNSQKADPLSKKEKEQTNRFSRTAKNEATGGLSNFKSDLFADDEDEDFNQLFSAMKKPQKSLSSKKSSLFADVDDDDEDLFGVKTSSQNRKKTN</sequence>
<feature type="compositionally biased region" description="Basic and acidic residues" evidence="1">
    <location>
        <begin position="1187"/>
        <end position="1196"/>
    </location>
</feature>
<protein>
    <recommendedName>
        <fullName evidence="4">WASH complex subunit FAM21</fullName>
    </recommendedName>
</protein>
<organism evidence="2 3">
    <name type="scientific">Parthenolecanium corni</name>
    <dbReference type="NCBI Taxonomy" id="536013"/>
    <lineage>
        <taxon>Eukaryota</taxon>
        <taxon>Metazoa</taxon>
        <taxon>Ecdysozoa</taxon>
        <taxon>Arthropoda</taxon>
        <taxon>Hexapoda</taxon>
        <taxon>Insecta</taxon>
        <taxon>Pterygota</taxon>
        <taxon>Neoptera</taxon>
        <taxon>Paraneoptera</taxon>
        <taxon>Hemiptera</taxon>
        <taxon>Sternorrhyncha</taxon>
        <taxon>Coccoidea</taxon>
        <taxon>Coccidae</taxon>
        <taxon>Parthenolecanium</taxon>
    </lineage>
</organism>
<feature type="region of interest" description="Disordered" evidence="1">
    <location>
        <begin position="1170"/>
        <end position="1215"/>
    </location>
</feature>
<feature type="compositionally biased region" description="Polar residues" evidence="1">
    <location>
        <begin position="732"/>
        <end position="741"/>
    </location>
</feature>
<feature type="compositionally biased region" description="Polar residues" evidence="1">
    <location>
        <begin position="433"/>
        <end position="444"/>
    </location>
</feature>
<feature type="compositionally biased region" description="Polar residues" evidence="1">
    <location>
        <begin position="765"/>
        <end position="781"/>
    </location>
</feature>
<feature type="compositionally biased region" description="Low complexity" evidence="1">
    <location>
        <begin position="1123"/>
        <end position="1145"/>
    </location>
</feature>
<feature type="compositionally biased region" description="Basic and acidic residues" evidence="1">
    <location>
        <begin position="987"/>
        <end position="998"/>
    </location>
</feature>
<proteinExistence type="predicted"/>
<gene>
    <name evidence="2" type="ORF">V9T40_007826</name>
</gene>
<feature type="region of interest" description="Disordered" evidence="1">
    <location>
        <begin position="709"/>
        <end position="898"/>
    </location>
</feature>
<evidence type="ECO:0000313" key="2">
    <source>
        <dbReference type="EMBL" id="KAK7593074.1"/>
    </source>
</evidence>
<feature type="region of interest" description="Disordered" evidence="1">
    <location>
        <begin position="173"/>
        <end position="198"/>
    </location>
</feature>
<feature type="compositionally biased region" description="Polar residues" evidence="1">
    <location>
        <begin position="663"/>
        <end position="688"/>
    </location>
</feature>
<feature type="compositionally biased region" description="Polar residues" evidence="1">
    <location>
        <begin position="451"/>
        <end position="463"/>
    </location>
</feature>
<feature type="region of interest" description="Disordered" evidence="1">
    <location>
        <begin position="928"/>
        <end position="1031"/>
    </location>
</feature>
<reference evidence="2 3" key="1">
    <citation type="submission" date="2024-03" db="EMBL/GenBank/DDBJ databases">
        <title>Adaptation during the transition from Ophiocordyceps entomopathogen to insect associate is accompanied by gene loss and intensified selection.</title>
        <authorList>
            <person name="Ward C.M."/>
            <person name="Onetto C.A."/>
            <person name="Borneman A.R."/>
        </authorList>
    </citation>
    <scope>NUCLEOTIDE SEQUENCE [LARGE SCALE GENOMIC DNA]</scope>
    <source>
        <strain evidence="2">AWRI1</strain>
        <tissue evidence="2">Single Adult Female</tissue>
    </source>
</reference>
<evidence type="ECO:0000256" key="1">
    <source>
        <dbReference type="SAM" id="MobiDB-lite"/>
    </source>
</evidence>
<feature type="compositionally biased region" description="Polar residues" evidence="1">
    <location>
        <begin position="804"/>
        <end position="827"/>
    </location>
</feature>
<feature type="compositionally biased region" description="Acidic residues" evidence="1">
    <location>
        <begin position="179"/>
        <end position="198"/>
    </location>
</feature>